<evidence type="ECO:0000313" key="2">
    <source>
        <dbReference type="Proteomes" id="UP000603352"/>
    </source>
</evidence>
<dbReference type="SUPFAM" id="SSF88713">
    <property type="entry name" value="Glycoside hydrolase/deacetylase"/>
    <property type="match status" value="1"/>
</dbReference>
<gene>
    <name evidence="1" type="ORF">GCM10011505_36240</name>
</gene>
<dbReference type="InterPro" id="IPR011330">
    <property type="entry name" value="Glyco_hydro/deAcase_b/a-brl"/>
</dbReference>
<reference evidence="2" key="1">
    <citation type="journal article" date="2019" name="Int. J. Syst. Evol. Microbiol.">
        <title>The Global Catalogue of Microorganisms (GCM) 10K type strain sequencing project: providing services to taxonomists for standard genome sequencing and annotation.</title>
        <authorList>
            <consortium name="The Broad Institute Genomics Platform"/>
            <consortium name="The Broad Institute Genome Sequencing Center for Infectious Disease"/>
            <person name="Wu L."/>
            <person name="Ma J."/>
        </authorList>
    </citation>
    <scope>NUCLEOTIDE SEQUENCE [LARGE SCALE GENOMIC DNA]</scope>
    <source>
        <strain evidence="2">CGMCC 1.10188</strain>
    </source>
</reference>
<name>A0ABQ1ITA6_9PROT</name>
<dbReference type="CDD" id="cd10928">
    <property type="entry name" value="CE4_u4"/>
    <property type="match status" value="1"/>
</dbReference>
<dbReference type="Proteomes" id="UP000603352">
    <property type="component" value="Unassembled WGS sequence"/>
</dbReference>
<evidence type="ECO:0000313" key="1">
    <source>
        <dbReference type="EMBL" id="GGB51889.1"/>
    </source>
</evidence>
<sequence>MTDTTTTDSPAAGGWAALDGELDAWQAAGRPARFWWRDDDAVAPGPALDRLLNRARHHRLPLALAVIPATATEALARRLDAEPPGLRVLLHGWSHQNHARPDKKKSELACGRPLDEMLDDLARGRDRLTTLFASRCLAVLTPPWNRLPVPLIQRLPEIGINGLSRFKPRKRPMPAANVVEINTHVDPIDWRGTGDFVGEDAALAAITRHLAARRAGLADPDEPTGLLTHHLVHSAALDAFLDRLSVRLTSHPAAVWDDPAHLFTPSANRLPPIETAPR</sequence>
<dbReference type="RefSeq" id="WP_188580435.1">
    <property type="nucleotide sequence ID" value="NZ_BMDZ01000049.1"/>
</dbReference>
<dbReference type="EMBL" id="BMDZ01000049">
    <property type="protein sequence ID" value="GGB51889.1"/>
    <property type="molecule type" value="Genomic_DNA"/>
</dbReference>
<dbReference type="InterPro" id="IPR049591">
    <property type="entry name" value="CE4_u4-like"/>
</dbReference>
<protein>
    <submittedName>
        <fullName evidence="1">Polysaccharide deacetylase</fullName>
    </submittedName>
</protein>
<proteinExistence type="predicted"/>
<comment type="caution">
    <text evidence="1">The sequence shown here is derived from an EMBL/GenBank/DDBJ whole genome shotgun (WGS) entry which is preliminary data.</text>
</comment>
<organism evidence="1 2">
    <name type="scientific">Tistrella bauzanensis</name>
    <dbReference type="NCBI Taxonomy" id="657419"/>
    <lineage>
        <taxon>Bacteria</taxon>
        <taxon>Pseudomonadati</taxon>
        <taxon>Pseudomonadota</taxon>
        <taxon>Alphaproteobacteria</taxon>
        <taxon>Geminicoccales</taxon>
        <taxon>Geminicoccaceae</taxon>
        <taxon>Tistrella</taxon>
    </lineage>
</organism>
<keyword evidence="2" id="KW-1185">Reference proteome</keyword>
<accession>A0ABQ1ITA6</accession>
<dbReference type="Gene3D" id="3.20.20.370">
    <property type="entry name" value="Glycoside hydrolase/deacetylase"/>
    <property type="match status" value="1"/>
</dbReference>